<protein>
    <submittedName>
        <fullName evidence="4">Maleylacetoacetate isomerase</fullName>
    </submittedName>
</protein>
<dbReference type="SUPFAM" id="SSF47616">
    <property type="entry name" value="GST C-terminal domain-like"/>
    <property type="match status" value="1"/>
</dbReference>
<dbReference type="InterPro" id="IPR040079">
    <property type="entry name" value="Glutathione_S-Trfase"/>
</dbReference>
<dbReference type="RefSeq" id="WP_111159875.1">
    <property type="nucleotide sequence ID" value="NZ_PCDP01000028.1"/>
</dbReference>
<dbReference type="InterPro" id="IPR036249">
    <property type="entry name" value="Thioredoxin-like_sf"/>
</dbReference>
<comment type="caution">
    <text evidence="4">The sequence shown here is derived from an EMBL/GenBank/DDBJ whole genome shotgun (WGS) entry which is preliminary data.</text>
</comment>
<dbReference type="GO" id="GO:0016034">
    <property type="term" value="F:maleylacetoacetate isomerase activity"/>
    <property type="evidence" value="ECO:0007669"/>
    <property type="project" value="TreeGrafter"/>
</dbReference>
<sequence length="211" mass="22821">MKLYENEISSATSRVRIALALKGLSVEKLPIGILGADAENRQAGYLNVNPQGLVPALSTDEGSLITQSLAIIEYLDELHPEPPLLPQDLEAKAFSRSIAMAIASEVHALLTPRIAARLGAIPGVDASVVADWNRHWIKEGMTAVETLIANRRTGPFVVGDFPSMADIFLFPQAVGTERIGLDLEQWPNIARIVANLRAIRAFADNAPAPRK</sequence>
<comment type="similarity">
    <text evidence="1">Belongs to the GST superfamily. Zeta family.</text>
</comment>
<dbReference type="SFLD" id="SFLDS00019">
    <property type="entry name" value="Glutathione_Transferase_(cytos"/>
    <property type="match status" value="1"/>
</dbReference>
<dbReference type="Gene3D" id="1.20.1050.10">
    <property type="match status" value="1"/>
</dbReference>
<dbReference type="SFLD" id="SFLDG00358">
    <property type="entry name" value="Main_(cytGST)"/>
    <property type="match status" value="1"/>
</dbReference>
<accession>A0A2W4CRB4</accession>
<feature type="domain" description="GST C-terminal" evidence="3">
    <location>
        <begin position="88"/>
        <end position="211"/>
    </location>
</feature>
<dbReference type="PANTHER" id="PTHR42673:SF4">
    <property type="entry name" value="MALEYLACETOACETATE ISOMERASE"/>
    <property type="match status" value="1"/>
</dbReference>
<dbReference type="InterPro" id="IPR004045">
    <property type="entry name" value="Glutathione_S-Trfase_N"/>
</dbReference>
<dbReference type="EMBL" id="PCDP01000028">
    <property type="protein sequence ID" value="PZM15112.1"/>
    <property type="molecule type" value="Genomic_DNA"/>
</dbReference>
<dbReference type="GO" id="GO:0004364">
    <property type="term" value="F:glutathione transferase activity"/>
    <property type="evidence" value="ECO:0007669"/>
    <property type="project" value="TreeGrafter"/>
</dbReference>
<dbReference type="OrthoDB" id="509852at2"/>
<dbReference type="Pfam" id="PF13417">
    <property type="entry name" value="GST_N_3"/>
    <property type="match status" value="1"/>
</dbReference>
<dbReference type="GO" id="GO:0006749">
    <property type="term" value="P:glutathione metabolic process"/>
    <property type="evidence" value="ECO:0007669"/>
    <property type="project" value="TreeGrafter"/>
</dbReference>
<dbReference type="GO" id="GO:0006559">
    <property type="term" value="P:L-phenylalanine catabolic process"/>
    <property type="evidence" value="ECO:0007669"/>
    <property type="project" value="TreeGrafter"/>
</dbReference>
<evidence type="ECO:0000259" key="3">
    <source>
        <dbReference type="PROSITE" id="PS50405"/>
    </source>
</evidence>
<reference evidence="4 5" key="1">
    <citation type="journal article" date="2018" name="Sci. Rep.">
        <title>Rhizobium tumorigenes sp. nov., a novel plant tumorigenic bacterium isolated from cane gall tumors on thornless blackberry.</title>
        <authorList>
            <person name="Kuzmanovi N."/>
            <person name="Smalla K."/>
            <person name="Gronow S."/>
            <person name="PuBawska J."/>
        </authorList>
    </citation>
    <scope>NUCLEOTIDE SEQUENCE [LARGE SCALE GENOMIC DNA]</scope>
    <source>
        <strain evidence="4 5">CCBAU 85046</strain>
    </source>
</reference>
<dbReference type="GO" id="GO:0005737">
    <property type="term" value="C:cytoplasm"/>
    <property type="evidence" value="ECO:0007669"/>
    <property type="project" value="InterPro"/>
</dbReference>
<evidence type="ECO:0000256" key="1">
    <source>
        <dbReference type="ARBA" id="ARBA00010007"/>
    </source>
</evidence>
<dbReference type="PROSITE" id="PS50405">
    <property type="entry name" value="GST_CTER"/>
    <property type="match status" value="1"/>
</dbReference>
<dbReference type="PANTHER" id="PTHR42673">
    <property type="entry name" value="MALEYLACETOACETATE ISOMERASE"/>
    <property type="match status" value="1"/>
</dbReference>
<dbReference type="PROSITE" id="PS50404">
    <property type="entry name" value="GST_NTER"/>
    <property type="match status" value="1"/>
</dbReference>
<evidence type="ECO:0000259" key="2">
    <source>
        <dbReference type="PROSITE" id="PS50404"/>
    </source>
</evidence>
<keyword evidence="4" id="KW-0413">Isomerase</keyword>
<dbReference type="AlphaFoldDB" id="A0A2W4CRB4"/>
<feature type="domain" description="GST N-terminal" evidence="2">
    <location>
        <begin position="1"/>
        <end position="83"/>
    </location>
</feature>
<keyword evidence="5" id="KW-1185">Reference proteome</keyword>
<dbReference type="InterPro" id="IPR036282">
    <property type="entry name" value="Glutathione-S-Trfase_C_sf"/>
</dbReference>
<dbReference type="InterPro" id="IPR010987">
    <property type="entry name" value="Glutathione-S-Trfase_C-like"/>
</dbReference>
<dbReference type="NCBIfam" id="TIGR01262">
    <property type="entry name" value="maiA"/>
    <property type="match status" value="1"/>
</dbReference>
<dbReference type="SUPFAM" id="SSF52833">
    <property type="entry name" value="Thioredoxin-like"/>
    <property type="match status" value="1"/>
</dbReference>
<dbReference type="InterPro" id="IPR005955">
    <property type="entry name" value="GST_Zeta"/>
</dbReference>
<dbReference type="Gene3D" id="3.40.30.10">
    <property type="entry name" value="Glutaredoxin"/>
    <property type="match status" value="1"/>
</dbReference>
<proteinExistence type="inferred from homology"/>
<dbReference type="Proteomes" id="UP000248925">
    <property type="component" value="Unassembled WGS sequence"/>
</dbReference>
<name>A0A2W4CRB4_9HYPH</name>
<evidence type="ECO:0000313" key="4">
    <source>
        <dbReference type="EMBL" id="PZM15112.1"/>
    </source>
</evidence>
<gene>
    <name evidence="4" type="primary">maiA</name>
    <name evidence="4" type="ORF">CPY51_08705</name>
</gene>
<evidence type="ECO:0000313" key="5">
    <source>
        <dbReference type="Proteomes" id="UP000248925"/>
    </source>
</evidence>
<organism evidence="4 5">
    <name type="scientific">Rhizobium tubonense</name>
    <dbReference type="NCBI Taxonomy" id="484088"/>
    <lineage>
        <taxon>Bacteria</taxon>
        <taxon>Pseudomonadati</taxon>
        <taxon>Pseudomonadota</taxon>
        <taxon>Alphaproteobacteria</taxon>
        <taxon>Hyphomicrobiales</taxon>
        <taxon>Rhizobiaceae</taxon>
        <taxon>Rhizobium/Agrobacterium group</taxon>
        <taxon>Rhizobium</taxon>
    </lineage>
</organism>